<dbReference type="PANTHER" id="PTHR11142:SF5">
    <property type="entry name" value="TRNA PSEUDOURIDINE(38_39) SYNTHASE"/>
    <property type="match status" value="1"/>
</dbReference>
<proteinExistence type="inferred from homology"/>
<dbReference type="GO" id="GO:0005634">
    <property type="term" value="C:nucleus"/>
    <property type="evidence" value="ECO:0007669"/>
    <property type="project" value="TreeGrafter"/>
</dbReference>
<dbReference type="NCBIfam" id="TIGR00071">
    <property type="entry name" value="hisT_truA"/>
    <property type="match status" value="1"/>
</dbReference>
<keyword evidence="2 4" id="KW-0819">tRNA processing</keyword>
<accession>A0A507CRS2</accession>
<dbReference type="Gene3D" id="3.30.70.660">
    <property type="entry name" value="Pseudouridine synthase I, catalytic domain, C-terminal subdomain"/>
    <property type="match status" value="1"/>
</dbReference>
<reference evidence="8 9" key="1">
    <citation type="journal article" date="2019" name="Sci. Rep.">
        <title>Comparative genomics of chytrid fungi reveal insights into the obligate biotrophic and pathogenic lifestyle of Synchytrium endobioticum.</title>
        <authorList>
            <person name="van de Vossenberg B.T.L.H."/>
            <person name="Warris S."/>
            <person name="Nguyen H.D.T."/>
            <person name="van Gent-Pelzer M.P.E."/>
            <person name="Joly D.L."/>
            <person name="van de Geest H.C."/>
            <person name="Bonants P.J.M."/>
            <person name="Smith D.S."/>
            <person name="Levesque C.A."/>
            <person name="van der Lee T.A.J."/>
        </authorList>
    </citation>
    <scope>NUCLEOTIDE SEQUENCE [LARGE SCALE GENOMIC DNA]</scope>
    <source>
        <strain evidence="7 9">LEV6574</strain>
        <strain evidence="6 8">MB42</strain>
    </source>
</reference>
<keyword evidence="3 4" id="KW-0413">Isomerase</keyword>
<dbReference type="GO" id="GO:0005737">
    <property type="term" value="C:cytoplasm"/>
    <property type="evidence" value="ECO:0007669"/>
    <property type="project" value="TreeGrafter"/>
</dbReference>
<dbReference type="EMBL" id="QEAM01000192">
    <property type="protein sequence ID" value="TPX44225.1"/>
    <property type="molecule type" value="Genomic_DNA"/>
</dbReference>
<dbReference type="OrthoDB" id="25767at2759"/>
<organism evidence="6 8">
    <name type="scientific">Synchytrium endobioticum</name>
    <dbReference type="NCBI Taxonomy" id="286115"/>
    <lineage>
        <taxon>Eukaryota</taxon>
        <taxon>Fungi</taxon>
        <taxon>Fungi incertae sedis</taxon>
        <taxon>Chytridiomycota</taxon>
        <taxon>Chytridiomycota incertae sedis</taxon>
        <taxon>Chytridiomycetes</taxon>
        <taxon>Synchytriales</taxon>
        <taxon>Synchytriaceae</taxon>
        <taxon>Synchytrium</taxon>
    </lineage>
</organism>
<dbReference type="InterPro" id="IPR020097">
    <property type="entry name" value="PsdUridine_synth_TruA_a/b_dom"/>
</dbReference>
<evidence type="ECO:0000259" key="5">
    <source>
        <dbReference type="Pfam" id="PF01416"/>
    </source>
</evidence>
<dbReference type="SUPFAM" id="SSF55120">
    <property type="entry name" value="Pseudouridine synthase"/>
    <property type="match status" value="1"/>
</dbReference>
<dbReference type="PANTHER" id="PTHR11142">
    <property type="entry name" value="PSEUDOURIDYLATE SYNTHASE"/>
    <property type="match status" value="1"/>
</dbReference>
<dbReference type="STRING" id="286115.A0A507CRS2"/>
<evidence type="ECO:0000256" key="2">
    <source>
        <dbReference type="ARBA" id="ARBA00022694"/>
    </source>
</evidence>
<dbReference type="InterPro" id="IPR001406">
    <property type="entry name" value="PsdUridine_synth_TruA"/>
</dbReference>
<dbReference type="InterPro" id="IPR020103">
    <property type="entry name" value="PsdUridine_synth_cat_dom_sf"/>
</dbReference>
<dbReference type="InterPro" id="IPR020094">
    <property type="entry name" value="TruA/RsuA/RluB/E/F_N"/>
</dbReference>
<sequence>MKTTIKSISGTIGKLRPFSFASRTKRHIALLLAYNGAEYRGLARQPRYLNTVEERLIQAMVLSRLIPPEITTHQTAMTRAGRTDKGVSSVGNVLSVWLRSNQDADVKRGIVPFDDATTSMNDEQNLPSNTASSSVDKPELPYVLMLNQHLPSTIRVLAYSCVPPIFSARKDAISRTYEYTLPSHGINLVRLEAASRRFIGTHDFSYFTEWAKDSRSYIRTMSSISFRKEQYGSTGMIVVTITAPSFVWHQIRAMMTVLVRVAQGLEHEDVITKMLMKEGCKPGFRPLFGLAAPMPLVLTNVEYPPGLLNWTSRHGGAGKRGVAQDWFRAVCEAKLWGDVSAHCTDVDDAVMWHDDVIAKASRAGGLGTYAKIYERPVRPWGMA</sequence>
<dbReference type="InterPro" id="IPR020095">
    <property type="entry name" value="PsdUridine_synth_TruA_C"/>
</dbReference>
<dbReference type="Pfam" id="PF01416">
    <property type="entry name" value="PseudoU_synth_1"/>
    <property type="match status" value="1"/>
</dbReference>
<dbReference type="GO" id="GO:0160147">
    <property type="term" value="F:tRNA pseudouridine(38-40) synthase activity"/>
    <property type="evidence" value="ECO:0007669"/>
    <property type="project" value="UniProtKB-EC"/>
</dbReference>
<dbReference type="EMBL" id="QEAN01000254">
    <property type="protein sequence ID" value="TPX41843.1"/>
    <property type="molecule type" value="Genomic_DNA"/>
</dbReference>
<dbReference type="GO" id="GO:1990481">
    <property type="term" value="P:mRNA pseudouridine synthesis"/>
    <property type="evidence" value="ECO:0007669"/>
    <property type="project" value="TreeGrafter"/>
</dbReference>
<evidence type="ECO:0000256" key="4">
    <source>
        <dbReference type="RuleBase" id="RU003792"/>
    </source>
</evidence>
<gene>
    <name evidence="7" type="ORF">SeLEV6574_g04624</name>
    <name evidence="6" type="ORF">SeMB42_g05389</name>
</gene>
<dbReference type="Proteomes" id="UP000320475">
    <property type="component" value="Unassembled WGS sequence"/>
</dbReference>
<dbReference type="GO" id="GO:0031119">
    <property type="term" value="P:tRNA pseudouridine synthesis"/>
    <property type="evidence" value="ECO:0007669"/>
    <property type="project" value="TreeGrafter"/>
</dbReference>
<evidence type="ECO:0000256" key="1">
    <source>
        <dbReference type="ARBA" id="ARBA00009375"/>
    </source>
</evidence>
<evidence type="ECO:0000313" key="9">
    <source>
        <dbReference type="Proteomes" id="UP000320475"/>
    </source>
</evidence>
<dbReference type="VEuPathDB" id="FungiDB:SeMB42_g05389"/>
<dbReference type="Gene3D" id="3.30.70.580">
    <property type="entry name" value="Pseudouridine synthase I, catalytic domain, N-terminal subdomain"/>
    <property type="match status" value="1"/>
</dbReference>
<evidence type="ECO:0000256" key="3">
    <source>
        <dbReference type="ARBA" id="ARBA00023235"/>
    </source>
</evidence>
<evidence type="ECO:0000313" key="7">
    <source>
        <dbReference type="EMBL" id="TPX44225.1"/>
    </source>
</evidence>
<dbReference type="HAMAP" id="MF_00171">
    <property type="entry name" value="TruA"/>
    <property type="match status" value="1"/>
</dbReference>
<dbReference type="Proteomes" id="UP000317494">
    <property type="component" value="Unassembled WGS sequence"/>
</dbReference>
<keyword evidence="8" id="KW-1185">Reference proteome</keyword>
<comment type="catalytic activity">
    <reaction evidence="4">
        <text>uridine(38/39/40) in tRNA = pseudouridine(38/39/40) in tRNA</text>
        <dbReference type="Rhea" id="RHEA:22376"/>
        <dbReference type="Rhea" id="RHEA-COMP:10085"/>
        <dbReference type="Rhea" id="RHEA-COMP:10087"/>
        <dbReference type="ChEBI" id="CHEBI:65314"/>
        <dbReference type="ChEBI" id="CHEBI:65315"/>
        <dbReference type="EC" id="5.4.99.12"/>
    </reaction>
</comment>
<comment type="caution">
    <text evidence="6">The sequence shown here is derived from an EMBL/GenBank/DDBJ whole genome shotgun (WGS) entry which is preliminary data.</text>
</comment>
<protein>
    <recommendedName>
        <fullName evidence="4">tRNA pseudouridine synthase</fullName>
        <ecNumber evidence="4">5.4.99.12</ecNumber>
    </recommendedName>
</protein>
<comment type="similarity">
    <text evidence="1 4">Belongs to the tRNA pseudouridine synthase TruA family.</text>
</comment>
<feature type="domain" description="Pseudouridine synthase I TruA alpha/beta" evidence="5">
    <location>
        <begin position="194"/>
        <end position="304"/>
    </location>
</feature>
<name>A0A507CRS2_9FUNG</name>
<dbReference type="AlphaFoldDB" id="A0A507CRS2"/>
<dbReference type="EC" id="5.4.99.12" evidence="4"/>
<evidence type="ECO:0000313" key="8">
    <source>
        <dbReference type="Proteomes" id="UP000317494"/>
    </source>
</evidence>
<dbReference type="GO" id="GO:0003723">
    <property type="term" value="F:RNA binding"/>
    <property type="evidence" value="ECO:0007669"/>
    <property type="project" value="InterPro"/>
</dbReference>
<evidence type="ECO:0000313" key="6">
    <source>
        <dbReference type="EMBL" id="TPX41843.1"/>
    </source>
</evidence>